<evidence type="ECO:0000313" key="1">
    <source>
        <dbReference type="EMBL" id="MDN3707342.1"/>
    </source>
</evidence>
<keyword evidence="2" id="KW-1185">Reference proteome</keyword>
<accession>A0ABT8CS46</accession>
<evidence type="ECO:0000313" key="2">
    <source>
        <dbReference type="Proteomes" id="UP001242368"/>
    </source>
</evidence>
<sequence length="55" mass="6422">MEKVSQNIRITPEKIVKMLQMEGVILSEEEATQLWVFLKKIARITVTKYLERNGS</sequence>
<organism evidence="1 2">
    <name type="scientific">Paenimyroides ceti</name>
    <dbReference type="NCBI Taxonomy" id="395087"/>
    <lineage>
        <taxon>Bacteria</taxon>
        <taxon>Pseudomonadati</taxon>
        <taxon>Bacteroidota</taxon>
        <taxon>Flavobacteriia</taxon>
        <taxon>Flavobacteriales</taxon>
        <taxon>Flavobacteriaceae</taxon>
        <taxon>Paenimyroides</taxon>
    </lineage>
</organism>
<comment type="caution">
    <text evidence="1">The sequence shown here is derived from an EMBL/GenBank/DDBJ whole genome shotgun (WGS) entry which is preliminary data.</text>
</comment>
<gene>
    <name evidence="1" type="ORF">QW060_09355</name>
</gene>
<dbReference type="RefSeq" id="WP_290363318.1">
    <property type="nucleotide sequence ID" value="NZ_JAUFQU010000001.1"/>
</dbReference>
<dbReference type="Proteomes" id="UP001242368">
    <property type="component" value="Unassembled WGS sequence"/>
</dbReference>
<name>A0ABT8CS46_9FLAO</name>
<dbReference type="EMBL" id="JAUFQU010000001">
    <property type="protein sequence ID" value="MDN3707342.1"/>
    <property type="molecule type" value="Genomic_DNA"/>
</dbReference>
<proteinExistence type="predicted"/>
<reference evidence="2" key="1">
    <citation type="journal article" date="2019" name="Int. J. Syst. Evol. Microbiol.">
        <title>The Global Catalogue of Microorganisms (GCM) 10K type strain sequencing project: providing services to taxonomists for standard genome sequencing and annotation.</title>
        <authorList>
            <consortium name="The Broad Institute Genomics Platform"/>
            <consortium name="The Broad Institute Genome Sequencing Center for Infectious Disease"/>
            <person name="Wu L."/>
            <person name="Ma J."/>
        </authorList>
    </citation>
    <scope>NUCLEOTIDE SEQUENCE [LARGE SCALE GENOMIC DNA]</scope>
    <source>
        <strain evidence="2">CECT 7184</strain>
    </source>
</reference>
<protein>
    <submittedName>
        <fullName evidence="1">Uncharacterized protein</fullName>
    </submittedName>
</protein>